<keyword evidence="1" id="KW-0812">Transmembrane</keyword>
<feature type="transmembrane region" description="Helical" evidence="1">
    <location>
        <begin position="153"/>
        <end position="177"/>
    </location>
</feature>
<feature type="transmembrane region" description="Helical" evidence="1">
    <location>
        <begin position="53"/>
        <end position="72"/>
    </location>
</feature>
<organism evidence="2 3">
    <name type="scientific">Maccoyibacter intestinihominis</name>
    <dbReference type="NCBI Taxonomy" id="3133499"/>
    <lineage>
        <taxon>Bacteria</taxon>
        <taxon>Bacillati</taxon>
        <taxon>Bacillota</taxon>
        <taxon>Clostridia</taxon>
        <taxon>Lachnospirales</taxon>
        <taxon>Lachnospiraceae</taxon>
        <taxon>Maccoyibacter</taxon>
    </lineage>
</organism>
<evidence type="ECO:0000313" key="3">
    <source>
        <dbReference type="Proteomes" id="UP001454489"/>
    </source>
</evidence>
<accession>A0ABV1HD08</accession>
<comment type="caution">
    <text evidence="2">The sequence shown here is derived from an EMBL/GenBank/DDBJ whole genome shotgun (WGS) entry which is preliminary data.</text>
</comment>
<evidence type="ECO:0000313" key="2">
    <source>
        <dbReference type="EMBL" id="MEQ2557601.1"/>
    </source>
</evidence>
<dbReference type="EMBL" id="JBBMEX010000006">
    <property type="protein sequence ID" value="MEQ2557601.1"/>
    <property type="molecule type" value="Genomic_DNA"/>
</dbReference>
<keyword evidence="3" id="KW-1185">Reference proteome</keyword>
<feature type="transmembrane region" description="Helical" evidence="1">
    <location>
        <begin position="84"/>
        <end position="102"/>
    </location>
</feature>
<reference evidence="2 3" key="1">
    <citation type="submission" date="2024-03" db="EMBL/GenBank/DDBJ databases">
        <title>Human intestinal bacterial collection.</title>
        <authorList>
            <person name="Pauvert C."/>
            <person name="Hitch T.C.A."/>
            <person name="Clavel T."/>
        </authorList>
    </citation>
    <scope>NUCLEOTIDE SEQUENCE [LARGE SCALE GENOMIC DNA]</scope>
    <source>
        <strain evidence="2 3">CLA-AA-H185</strain>
    </source>
</reference>
<feature type="transmembrane region" description="Helical" evidence="1">
    <location>
        <begin position="12"/>
        <end position="33"/>
    </location>
</feature>
<dbReference type="Proteomes" id="UP001454489">
    <property type="component" value="Unassembled WGS sequence"/>
</dbReference>
<name>A0ABV1HD08_9FIRM</name>
<sequence>MQISWENVQIQIGILVSLVTLLVTLGKFLYKCVTIENIDKVFFSKEKQWSISLGRRILVILWYSIAFFAIGFCNPNEKLASRTVIYIVLIVLIILLIIRIYLKIAQNNGKTKKFLKLEEKWRFIISFSLYYVVLFICEVIIENSVYATRPNIHFLGRIVFSIILSVCFFEICVDFLLNIEKIINRTMVYIEHEQYGTLILLYAVDKNTMLCKVDGEEETYVRVLKEDLTNVKIHVKTEKLQ</sequence>
<protein>
    <submittedName>
        <fullName evidence="2">Uncharacterized protein</fullName>
    </submittedName>
</protein>
<gene>
    <name evidence="2" type="ORF">WMO43_06940</name>
</gene>
<evidence type="ECO:0000256" key="1">
    <source>
        <dbReference type="SAM" id="Phobius"/>
    </source>
</evidence>
<feature type="transmembrane region" description="Helical" evidence="1">
    <location>
        <begin position="123"/>
        <end position="141"/>
    </location>
</feature>
<dbReference type="RefSeq" id="WP_353530692.1">
    <property type="nucleotide sequence ID" value="NZ_JBBMEX010000006.1"/>
</dbReference>
<keyword evidence="1" id="KW-1133">Transmembrane helix</keyword>
<proteinExistence type="predicted"/>
<keyword evidence="1" id="KW-0472">Membrane</keyword>